<dbReference type="STRING" id="1293911.H710_00516"/>
<dbReference type="PANTHER" id="PTHR11061">
    <property type="entry name" value="RNA M5U METHYLTRANSFERASE"/>
    <property type="match status" value="1"/>
</dbReference>
<dbReference type="HOGENOM" id="CLU_014689_8_0_5"/>
<evidence type="ECO:0000256" key="5">
    <source>
        <dbReference type="ARBA" id="ARBA00023014"/>
    </source>
</evidence>
<dbReference type="Pfam" id="PF05958">
    <property type="entry name" value="tRNA_U5-meth_tr"/>
    <property type="match status" value="1"/>
</dbReference>
<dbReference type="RefSeq" id="WP_041849288.1">
    <property type="nucleotide sequence ID" value="NZ_KL503803.1"/>
</dbReference>
<dbReference type="AlphaFoldDB" id="A0A072R3W1"/>
<dbReference type="GO" id="GO:0070041">
    <property type="term" value="F:rRNA (uridine-C5-)-methyltransferase activity"/>
    <property type="evidence" value="ECO:0007669"/>
    <property type="project" value="TreeGrafter"/>
</dbReference>
<proteinExistence type="inferred from homology"/>
<dbReference type="Gene3D" id="2.40.50.1070">
    <property type="match status" value="1"/>
</dbReference>
<dbReference type="PROSITE" id="PS51687">
    <property type="entry name" value="SAM_MT_RNA_M5U"/>
    <property type="match status" value="1"/>
</dbReference>
<feature type="active site" evidence="7">
    <location>
        <position position="367"/>
    </location>
</feature>
<dbReference type="PANTHER" id="PTHR11061:SF49">
    <property type="entry name" value="23S RRNA (URACIL(1939)-C(5))-METHYLTRANSFERASE RLMD"/>
    <property type="match status" value="1"/>
</dbReference>
<evidence type="ECO:0000256" key="2">
    <source>
        <dbReference type="ARBA" id="ARBA00022603"/>
    </source>
</evidence>
<dbReference type="Gene3D" id="2.40.50.140">
    <property type="entry name" value="Nucleic acid-binding proteins"/>
    <property type="match status" value="1"/>
</dbReference>
<evidence type="ECO:0000256" key="4">
    <source>
        <dbReference type="ARBA" id="ARBA00022691"/>
    </source>
</evidence>
<dbReference type="InterPro" id="IPR010280">
    <property type="entry name" value="U5_MeTrfase_fam"/>
</dbReference>
<evidence type="ECO:0008006" key="10">
    <source>
        <dbReference type="Google" id="ProtNLM"/>
    </source>
</evidence>
<evidence type="ECO:0000313" key="8">
    <source>
        <dbReference type="EMBL" id="KEG19922.1"/>
    </source>
</evidence>
<comment type="caution">
    <text evidence="8">The sequence shown here is derived from an EMBL/GenBank/DDBJ whole genome shotgun (WGS) entry which is preliminary data.</text>
</comment>
<dbReference type="GO" id="GO:0051539">
    <property type="term" value="F:4 iron, 4 sulfur cluster binding"/>
    <property type="evidence" value="ECO:0007669"/>
    <property type="project" value="UniProtKB-KW"/>
</dbReference>
<evidence type="ECO:0000256" key="7">
    <source>
        <dbReference type="PROSITE-ProRule" id="PRU10015"/>
    </source>
</evidence>
<keyword evidence="1" id="KW-0408">Iron</keyword>
<dbReference type="GO" id="GO:0070475">
    <property type="term" value="P:rRNA base methylation"/>
    <property type="evidence" value="ECO:0007669"/>
    <property type="project" value="TreeGrafter"/>
</dbReference>
<reference evidence="8 9" key="1">
    <citation type="submission" date="2013-04" db="EMBL/GenBank/DDBJ databases">
        <title>The Genome Sequence of Bartonella bacilliformis Ver097.</title>
        <authorList>
            <consortium name="The Broad Institute Genomics Platform"/>
            <consortium name="The Broad Institute Genome Sequencing Center for Infectious Disease"/>
            <person name="Feldgarden M."/>
            <person name="Kirby J."/>
            <person name="Birtles R."/>
            <person name="Dasch G."/>
            <person name="Hendrix L."/>
            <person name="Koehler J."/>
            <person name="Walker B."/>
            <person name="Young S.K."/>
            <person name="Zeng Q."/>
            <person name="Gargeya S."/>
            <person name="Fitzgerald M."/>
            <person name="Haas B."/>
            <person name="Abouelleil A."/>
            <person name="Allen A.W."/>
            <person name="Alvarado L."/>
            <person name="Arachchi H.M."/>
            <person name="Berlin A.M."/>
            <person name="Chapman S.B."/>
            <person name="Gainer-Dewar J."/>
            <person name="Goldberg J."/>
            <person name="Griggs A."/>
            <person name="Gujja S."/>
            <person name="Hansen M."/>
            <person name="Howarth C."/>
            <person name="Imamovic A."/>
            <person name="Ireland A."/>
            <person name="Larimer J."/>
            <person name="McCowan C."/>
            <person name="Murphy C."/>
            <person name="Pearson M."/>
            <person name="Poon T.W."/>
            <person name="Priest M."/>
            <person name="Roberts A."/>
            <person name="Saif S."/>
            <person name="Shea T."/>
            <person name="Sisk P."/>
            <person name="Sykes S."/>
            <person name="Wortman J."/>
            <person name="Nusbaum C."/>
            <person name="Birren B."/>
        </authorList>
    </citation>
    <scope>NUCLEOTIDE SEQUENCE [LARGE SCALE GENOMIC DNA]</scope>
    <source>
        <strain evidence="8 9">Ver097</strain>
    </source>
</reference>
<dbReference type="PROSITE" id="PS01230">
    <property type="entry name" value="TRMA_1"/>
    <property type="match status" value="1"/>
</dbReference>
<feature type="binding site" evidence="6">
    <location>
        <position position="246"/>
    </location>
    <ligand>
        <name>S-adenosyl-L-methionine</name>
        <dbReference type="ChEBI" id="CHEBI:59789"/>
    </ligand>
</feature>
<feature type="active site" description="Nucleophile" evidence="6">
    <location>
        <position position="367"/>
    </location>
</feature>
<feature type="binding site" evidence="6">
    <location>
        <position position="293"/>
    </location>
    <ligand>
        <name>S-adenosyl-L-methionine</name>
        <dbReference type="ChEBI" id="CHEBI:59789"/>
    </ligand>
</feature>
<gene>
    <name evidence="8" type="ORF">H710_00516</name>
</gene>
<dbReference type="SUPFAM" id="SSF50249">
    <property type="entry name" value="Nucleic acid-binding proteins"/>
    <property type="match status" value="1"/>
</dbReference>
<sequence length="418" mass="46617">MSNDVVIDHIGASGYGVAKTPHGSIYVPFTLPGEIVKVIRHGKYGTLLTLKEKSSERIYALCQHFEACGGCTLQHWRLDAYHSWKRQLVVDTLKRYGFDVVVSPLIECGFHNRRRVILTACVDQRGCTIIGFNHYLSYDIVTIEECPIACSEIISKLDDIKEICALLGHHAKRFHVTITSVDNGFDVALSDCFVHNELTRQKMVRAALSYGITRLSVDGEILVEREKPIIHFGDVCVEFPSGGFLQATVKAENIISDIILTHFEKAKNAADLFSGVGTFALRMAKKMNVHAVENNGAALTNLDWAARFSKGLKTVICEKRDLLRRPLSTEELERFDSVVFDPPRAGAEAQVKELARTTIPRVVAVSCNPVTFARDLSILVSGGYIIEKIIPIDQFLWSPHVEIVAILNKRKAKTGWKL</sequence>
<name>A0A072R3W1_BARBA</name>
<feature type="binding site" evidence="6">
    <location>
        <position position="341"/>
    </location>
    <ligand>
        <name>S-adenosyl-L-methionine</name>
        <dbReference type="ChEBI" id="CHEBI:59789"/>
    </ligand>
</feature>
<dbReference type="Gene3D" id="3.40.50.150">
    <property type="entry name" value="Vaccinia Virus protein VP39"/>
    <property type="match status" value="1"/>
</dbReference>
<evidence type="ECO:0000256" key="3">
    <source>
        <dbReference type="ARBA" id="ARBA00022679"/>
    </source>
</evidence>
<comment type="similarity">
    <text evidence="6">Belongs to the class I-like SAM-binding methyltransferase superfamily. RNA M5U methyltransferase family.</text>
</comment>
<evidence type="ECO:0000256" key="1">
    <source>
        <dbReference type="ARBA" id="ARBA00022485"/>
    </source>
</evidence>
<organism evidence="8 9">
    <name type="scientific">Bartonella bacilliformis Ver097</name>
    <dbReference type="NCBI Taxonomy" id="1293911"/>
    <lineage>
        <taxon>Bacteria</taxon>
        <taxon>Pseudomonadati</taxon>
        <taxon>Pseudomonadota</taxon>
        <taxon>Alphaproteobacteria</taxon>
        <taxon>Hyphomicrobiales</taxon>
        <taxon>Bartonellaceae</taxon>
        <taxon>Bartonella</taxon>
    </lineage>
</organism>
<dbReference type="EMBL" id="ASIV01000004">
    <property type="protein sequence ID" value="KEG19922.1"/>
    <property type="molecule type" value="Genomic_DNA"/>
</dbReference>
<accession>A0A072R3W1</accession>
<evidence type="ECO:0000256" key="6">
    <source>
        <dbReference type="PROSITE-ProRule" id="PRU01024"/>
    </source>
</evidence>
<dbReference type="InterPro" id="IPR030390">
    <property type="entry name" value="MeTrfase_TrmA_AS"/>
</dbReference>
<dbReference type="InterPro" id="IPR012340">
    <property type="entry name" value="NA-bd_OB-fold"/>
</dbReference>
<evidence type="ECO:0000313" key="9">
    <source>
        <dbReference type="Proteomes" id="UP000031740"/>
    </source>
</evidence>
<dbReference type="Proteomes" id="UP000031740">
    <property type="component" value="Unassembled WGS sequence"/>
</dbReference>
<keyword evidence="5" id="KW-0411">Iron-sulfur</keyword>
<dbReference type="SUPFAM" id="SSF53335">
    <property type="entry name" value="S-adenosyl-L-methionine-dependent methyltransferases"/>
    <property type="match status" value="1"/>
</dbReference>
<dbReference type="InterPro" id="IPR029063">
    <property type="entry name" value="SAM-dependent_MTases_sf"/>
</dbReference>
<dbReference type="PATRIC" id="fig|1293911.3.peg.541"/>
<keyword evidence="2 6" id="KW-0489">Methyltransferase</keyword>
<keyword evidence="1" id="KW-0004">4Fe-4S</keyword>
<keyword evidence="4 6" id="KW-0949">S-adenosyl-L-methionine</keyword>
<keyword evidence="3 6" id="KW-0808">Transferase</keyword>
<keyword evidence="1" id="KW-0479">Metal-binding</keyword>
<protein>
    <recommendedName>
        <fullName evidence="10">TRAM domain-containing protein</fullName>
    </recommendedName>
</protein>
<feature type="binding site" evidence="6">
    <location>
        <position position="273"/>
    </location>
    <ligand>
        <name>S-adenosyl-L-methionine</name>
        <dbReference type="ChEBI" id="CHEBI:59789"/>
    </ligand>
</feature>